<dbReference type="RefSeq" id="XP_028143950.1">
    <property type="nucleotide sequence ID" value="XM_028288149.1"/>
</dbReference>
<evidence type="ECO:0000313" key="2">
    <source>
        <dbReference type="RefSeq" id="XP_028143950.1"/>
    </source>
</evidence>
<gene>
    <name evidence="2" type="primary">LOC114337642</name>
</gene>
<protein>
    <submittedName>
        <fullName evidence="2">Uncharacterized protein LOC114337642 isoform X3</fullName>
    </submittedName>
</protein>
<accession>A0A6P7GJJ5</accession>
<proteinExistence type="predicted"/>
<evidence type="ECO:0000256" key="1">
    <source>
        <dbReference type="SAM" id="Coils"/>
    </source>
</evidence>
<reference evidence="2" key="1">
    <citation type="submission" date="2025-08" db="UniProtKB">
        <authorList>
            <consortium name="RefSeq"/>
        </authorList>
    </citation>
    <scope>IDENTIFICATION</scope>
    <source>
        <tissue evidence="2">Whole insect</tissue>
    </source>
</reference>
<name>A0A6P7GJJ5_DIAVI</name>
<dbReference type="AlphaFoldDB" id="A0A6P7GJJ5"/>
<keyword evidence="1" id="KW-0175">Coiled coil</keyword>
<organism evidence="2">
    <name type="scientific">Diabrotica virgifera virgifera</name>
    <name type="common">western corn rootworm</name>
    <dbReference type="NCBI Taxonomy" id="50390"/>
    <lineage>
        <taxon>Eukaryota</taxon>
        <taxon>Metazoa</taxon>
        <taxon>Ecdysozoa</taxon>
        <taxon>Arthropoda</taxon>
        <taxon>Hexapoda</taxon>
        <taxon>Insecta</taxon>
        <taxon>Pterygota</taxon>
        <taxon>Neoptera</taxon>
        <taxon>Endopterygota</taxon>
        <taxon>Coleoptera</taxon>
        <taxon>Polyphaga</taxon>
        <taxon>Cucujiformia</taxon>
        <taxon>Chrysomeloidea</taxon>
        <taxon>Chrysomelidae</taxon>
        <taxon>Galerucinae</taxon>
        <taxon>Diabroticina</taxon>
        <taxon>Diabroticites</taxon>
        <taxon>Diabrotica</taxon>
    </lineage>
</organism>
<feature type="coiled-coil region" evidence="1">
    <location>
        <begin position="167"/>
        <end position="194"/>
    </location>
</feature>
<sequence length="205" mass="23098">MEVKQEVSEETCKIEIENNDVNDALLDNVKTEIKEEPQTEITHDSFDYLNLGEYPLKTETECDEDKLCLLQVKQTNEDLQHNEQQQTVTKVTIKETPKKREIKGNLGNTGTGGSNSMLQAACLSFANSQQTMLAAQKIKADALQQLSASLTGVAVAFADAIRERTKIIRAKSKIEQAKCNIEQAKLRLEYYKITGSFDEFDNLYK</sequence>